<evidence type="ECO:0000313" key="1">
    <source>
        <dbReference type="EMBL" id="QHT26975.1"/>
    </source>
</evidence>
<protein>
    <submittedName>
        <fullName evidence="1">Uncharacterized protein</fullName>
    </submittedName>
</protein>
<dbReference type="EMBL" id="MN739806">
    <property type="protein sequence ID" value="QHT26975.1"/>
    <property type="molecule type" value="Genomic_DNA"/>
</dbReference>
<sequence>MIPIEKFFNQLKYYMKRDEPMSYDLIKKSIRKSIKYIELKSYKNYFKSSLTKTKEDIKEIKMKYRKKAKIYKE</sequence>
<dbReference type="AlphaFoldDB" id="A0A6C0EI16"/>
<reference evidence="1" key="1">
    <citation type="journal article" date="2020" name="Nature">
        <title>Giant virus diversity and host interactions through global metagenomics.</title>
        <authorList>
            <person name="Schulz F."/>
            <person name="Roux S."/>
            <person name="Paez-Espino D."/>
            <person name="Jungbluth S."/>
            <person name="Walsh D.A."/>
            <person name="Denef V.J."/>
            <person name="McMahon K.D."/>
            <person name="Konstantinidis K.T."/>
            <person name="Eloe-Fadrosh E.A."/>
            <person name="Kyrpides N.C."/>
            <person name="Woyke T."/>
        </authorList>
    </citation>
    <scope>NUCLEOTIDE SEQUENCE</scope>
    <source>
        <strain evidence="1">GVMAG-M-3300023179-2</strain>
    </source>
</reference>
<name>A0A6C0EI16_9ZZZZ</name>
<accession>A0A6C0EI16</accession>
<organism evidence="1">
    <name type="scientific">viral metagenome</name>
    <dbReference type="NCBI Taxonomy" id="1070528"/>
    <lineage>
        <taxon>unclassified sequences</taxon>
        <taxon>metagenomes</taxon>
        <taxon>organismal metagenomes</taxon>
    </lineage>
</organism>
<proteinExistence type="predicted"/>